<name>A0ABN3VIZ7_9PSEU</name>
<dbReference type="Proteomes" id="UP001500979">
    <property type="component" value="Unassembled WGS sequence"/>
</dbReference>
<gene>
    <name evidence="1" type="ORF">GCM10010470_50160</name>
</gene>
<evidence type="ECO:0008006" key="3">
    <source>
        <dbReference type="Google" id="ProtNLM"/>
    </source>
</evidence>
<keyword evidence="2" id="KW-1185">Reference proteome</keyword>
<evidence type="ECO:0000313" key="2">
    <source>
        <dbReference type="Proteomes" id="UP001500979"/>
    </source>
</evidence>
<accession>A0ABN3VIZ7</accession>
<protein>
    <recommendedName>
        <fullName evidence="3">Zinc-ribbon domain-containing protein</fullName>
    </recommendedName>
</protein>
<dbReference type="RefSeq" id="WP_344683686.1">
    <property type="nucleotide sequence ID" value="NZ_BAAAUX010000020.1"/>
</dbReference>
<sequence>MWPHPIRPEPPMVFWIAGIGEKVRHATDIRPGAAPAGDWIPSLCEVWFRVPFPTIIGREPASRSITDHCPQCTDAAAKRRYRDINWDF</sequence>
<dbReference type="EMBL" id="BAAAUX010000020">
    <property type="protein sequence ID" value="GAA2808876.1"/>
    <property type="molecule type" value="Genomic_DNA"/>
</dbReference>
<comment type="caution">
    <text evidence="1">The sequence shown here is derived from an EMBL/GenBank/DDBJ whole genome shotgun (WGS) entry which is preliminary data.</text>
</comment>
<reference evidence="1 2" key="1">
    <citation type="journal article" date="2019" name="Int. J. Syst. Evol. Microbiol.">
        <title>The Global Catalogue of Microorganisms (GCM) 10K type strain sequencing project: providing services to taxonomists for standard genome sequencing and annotation.</title>
        <authorList>
            <consortium name="The Broad Institute Genomics Platform"/>
            <consortium name="The Broad Institute Genome Sequencing Center for Infectious Disease"/>
            <person name="Wu L."/>
            <person name="Ma J."/>
        </authorList>
    </citation>
    <scope>NUCLEOTIDE SEQUENCE [LARGE SCALE GENOMIC DNA]</scope>
    <source>
        <strain evidence="1 2">JCM 9383</strain>
    </source>
</reference>
<evidence type="ECO:0000313" key="1">
    <source>
        <dbReference type="EMBL" id="GAA2808876.1"/>
    </source>
</evidence>
<proteinExistence type="predicted"/>
<organism evidence="1 2">
    <name type="scientific">Saccharopolyspora taberi</name>
    <dbReference type="NCBI Taxonomy" id="60895"/>
    <lineage>
        <taxon>Bacteria</taxon>
        <taxon>Bacillati</taxon>
        <taxon>Actinomycetota</taxon>
        <taxon>Actinomycetes</taxon>
        <taxon>Pseudonocardiales</taxon>
        <taxon>Pseudonocardiaceae</taxon>
        <taxon>Saccharopolyspora</taxon>
    </lineage>
</organism>